<name>A0A1H9SKH4_9BACI</name>
<keyword evidence="1" id="KW-0472">Membrane</keyword>
<dbReference type="Proteomes" id="UP000199687">
    <property type="component" value="Unassembled WGS sequence"/>
</dbReference>
<feature type="transmembrane region" description="Helical" evidence="1">
    <location>
        <begin position="18"/>
        <end position="40"/>
    </location>
</feature>
<dbReference type="Pfam" id="PF11667">
    <property type="entry name" value="DUF3267"/>
    <property type="match status" value="1"/>
</dbReference>
<keyword evidence="1" id="KW-1133">Transmembrane helix</keyword>
<proteinExistence type="predicted"/>
<evidence type="ECO:0000313" key="2">
    <source>
        <dbReference type="EMBL" id="SER85398.1"/>
    </source>
</evidence>
<accession>A0A1H9SKH4</accession>
<dbReference type="EMBL" id="FOGL01000011">
    <property type="protein sequence ID" value="SER85398.1"/>
    <property type="molecule type" value="Genomic_DNA"/>
</dbReference>
<feature type="transmembrane region" description="Helical" evidence="1">
    <location>
        <begin position="46"/>
        <end position="64"/>
    </location>
</feature>
<dbReference type="AlphaFoldDB" id="A0A1H9SKH4"/>
<dbReference type="STRING" id="531814.SAMN04487944_11158"/>
<sequence>MNCWDSINVKKKLGITRLIILSFIFGLLSFITLYLPFTFIHPEAAIQDNGFLPIIAGLALLPLLHKTLHVIPLKCADTGLKLSWSFVLNLIPNFKVCSNTKTSKPILLFALLSPTLFITIPCIIAGYMYSGYYPYFLLFGAVNLSLSYVDFIYVRHVWKAPKKCIISNDDQGYDILIQR</sequence>
<feature type="transmembrane region" description="Helical" evidence="1">
    <location>
        <begin position="106"/>
        <end position="129"/>
    </location>
</feature>
<gene>
    <name evidence="2" type="ORF">SAMN04487944_11158</name>
</gene>
<evidence type="ECO:0000256" key="1">
    <source>
        <dbReference type="SAM" id="Phobius"/>
    </source>
</evidence>
<keyword evidence="3" id="KW-1185">Reference proteome</keyword>
<evidence type="ECO:0000313" key="3">
    <source>
        <dbReference type="Proteomes" id="UP000199687"/>
    </source>
</evidence>
<protein>
    <submittedName>
        <fullName evidence="2">Putative zincin peptidase</fullName>
    </submittedName>
</protein>
<reference evidence="2 3" key="1">
    <citation type="submission" date="2016-10" db="EMBL/GenBank/DDBJ databases">
        <authorList>
            <person name="de Groot N.N."/>
        </authorList>
    </citation>
    <scope>NUCLEOTIDE SEQUENCE [LARGE SCALE GENOMIC DNA]</scope>
    <source>
        <strain evidence="2 3">CGMCC 1.7727</strain>
    </source>
</reference>
<organism evidence="2 3">
    <name type="scientific">Gracilibacillus ureilyticus</name>
    <dbReference type="NCBI Taxonomy" id="531814"/>
    <lineage>
        <taxon>Bacteria</taxon>
        <taxon>Bacillati</taxon>
        <taxon>Bacillota</taxon>
        <taxon>Bacilli</taxon>
        <taxon>Bacillales</taxon>
        <taxon>Bacillaceae</taxon>
        <taxon>Gracilibacillus</taxon>
    </lineage>
</organism>
<keyword evidence="1" id="KW-0812">Transmembrane</keyword>
<dbReference type="OrthoDB" id="2360495at2"/>
<feature type="transmembrane region" description="Helical" evidence="1">
    <location>
        <begin position="135"/>
        <end position="153"/>
    </location>
</feature>
<dbReference type="InterPro" id="IPR021683">
    <property type="entry name" value="DUF3267"/>
</dbReference>